<keyword evidence="6" id="KW-0378">Hydrolase</keyword>
<dbReference type="PANTHER" id="PTHR35333">
    <property type="entry name" value="BETA-LACTAMASE"/>
    <property type="match status" value="1"/>
</dbReference>
<evidence type="ECO:0000256" key="1">
    <source>
        <dbReference type="ARBA" id="ARBA00001526"/>
    </source>
</evidence>
<dbReference type="GO" id="GO:0008800">
    <property type="term" value="F:beta-lactamase activity"/>
    <property type="evidence" value="ECO:0007669"/>
    <property type="project" value="UniProtKB-EC"/>
</dbReference>
<feature type="domain" description="Beta-lactamase class A catalytic" evidence="5">
    <location>
        <begin position="65"/>
        <end position="237"/>
    </location>
</feature>
<protein>
    <recommendedName>
        <fullName evidence="3">beta-lactamase</fullName>
        <ecNumber evidence="3">3.5.2.6</ecNumber>
    </recommendedName>
    <alternativeName>
        <fullName evidence="4">Penicillinase</fullName>
    </alternativeName>
</protein>
<dbReference type="InterPro" id="IPR000871">
    <property type="entry name" value="Beta-lactam_class-A"/>
</dbReference>
<dbReference type="GO" id="GO:0030655">
    <property type="term" value="P:beta-lactam antibiotic catabolic process"/>
    <property type="evidence" value="ECO:0007669"/>
    <property type="project" value="InterPro"/>
</dbReference>
<evidence type="ECO:0000256" key="2">
    <source>
        <dbReference type="ARBA" id="ARBA00009009"/>
    </source>
</evidence>
<dbReference type="PROSITE" id="PS51318">
    <property type="entry name" value="TAT"/>
    <property type="match status" value="1"/>
</dbReference>
<evidence type="ECO:0000313" key="6">
    <source>
        <dbReference type="EMBL" id="MBB5345831.1"/>
    </source>
</evidence>
<accession>A0A7W8JD44</accession>
<dbReference type="Pfam" id="PF13354">
    <property type="entry name" value="Beta-lactamase2"/>
    <property type="match status" value="1"/>
</dbReference>
<dbReference type="GO" id="GO:0046677">
    <property type="term" value="P:response to antibiotic"/>
    <property type="evidence" value="ECO:0007669"/>
    <property type="project" value="InterPro"/>
</dbReference>
<dbReference type="PANTHER" id="PTHR35333:SF3">
    <property type="entry name" value="BETA-LACTAMASE-TYPE TRANSPEPTIDASE FOLD CONTAINING PROTEIN"/>
    <property type="match status" value="1"/>
</dbReference>
<dbReference type="EC" id="3.5.2.6" evidence="3"/>
<gene>
    <name evidence="6" type="ORF">HDF10_003832</name>
</gene>
<dbReference type="Gene3D" id="3.40.710.10">
    <property type="entry name" value="DD-peptidase/beta-lactamase superfamily"/>
    <property type="match status" value="1"/>
</dbReference>
<evidence type="ECO:0000256" key="4">
    <source>
        <dbReference type="ARBA" id="ARBA00030171"/>
    </source>
</evidence>
<reference evidence="6 7" key="1">
    <citation type="submission" date="2020-08" db="EMBL/GenBank/DDBJ databases">
        <title>Genomic Encyclopedia of Type Strains, Phase IV (KMG-V): Genome sequencing to study the core and pangenomes of soil and plant-associated prokaryotes.</title>
        <authorList>
            <person name="Whitman W."/>
        </authorList>
    </citation>
    <scope>NUCLEOTIDE SEQUENCE [LARGE SCALE GENOMIC DNA]</scope>
    <source>
        <strain evidence="6 7">M8US30</strain>
    </source>
</reference>
<name>A0A7W8JD44_9BACT</name>
<dbReference type="Proteomes" id="UP000569092">
    <property type="component" value="Unassembled WGS sequence"/>
</dbReference>
<evidence type="ECO:0000313" key="7">
    <source>
        <dbReference type="Proteomes" id="UP000569092"/>
    </source>
</evidence>
<sequence length="336" mass="36202">MLNSRREFLVKSAAAVGTMQLARPAMAVEDKTSPDAILSLFKGLPGEVAVKIYAPAANGKPEFLVESNSAKTLFAGSAIKTFILCEALRQADAPEVVQTLKSQQLSLDASVWTLDSAMFNPPNLIGKVSERTALEAMIMHSDNTGTDMCLKHVGPERVREFVASVGLKSCMIPESTRSLFGYLLGAKDYKSFSWEELGAAANASMVNLPMNDVQTMACSADDFVSYYSRAMQGRFFKNKETLNEFRRILSLGDAIWLLPLPLGVSAFVKGGSIDVPGFHALCAPGAMLFDERWVYFCVTINWESKAVSDPATAGAFASAASHALSLVKEKLSACAG</sequence>
<organism evidence="6 7">
    <name type="scientific">Tunturiibacter lichenicola</name>
    <dbReference type="NCBI Taxonomy" id="2051959"/>
    <lineage>
        <taxon>Bacteria</taxon>
        <taxon>Pseudomonadati</taxon>
        <taxon>Acidobacteriota</taxon>
        <taxon>Terriglobia</taxon>
        <taxon>Terriglobales</taxon>
        <taxon>Acidobacteriaceae</taxon>
        <taxon>Tunturiibacter</taxon>
    </lineage>
</organism>
<dbReference type="InterPro" id="IPR012338">
    <property type="entry name" value="Beta-lactam/transpept-like"/>
</dbReference>
<dbReference type="EMBL" id="JACHDZ010000007">
    <property type="protein sequence ID" value="MBB5345831.1"/>
    <property type="molecule type" value="Genomic_DNA"/>
</dbReference>
<comment type="similarity">
    <text evidence="2">Belongs to the class-A beta-lactamase family.</text>
</comment>
<dbReference type="AlphaFoldDB" id="A0A7W8JD44"/>
<dbReference type="InterPro" id="IPR045155">
    <property type="entry name" value="Beta-lactam_cat"/>
</dbReference>
<comment type="catalytic activity">
    <reaction evidence="1">
        <text>a beta-lactam + H2O = a substituted beta-amino acid</text>
        <dbReference type="Rhea" id="RHEA:20401"/>
        <dbReference type="ChEBI" id="CHEBI:15377"/>
        <dbReference type="ChEBI" id="CHEBI:35627"/>
        <dbReference type="ChEBI" id="CHEBI:140347"/>
        <dbReference type="EC" id="3.5.2.6"/>
    </reaction>
</comment>
<evidence type="ECO:0000259" key="5">
    <source>
        <dbReference type="Pfam" id="PF13354"/>
    </source>
</evidence>
<dbReference type="SUPFAM" id="SSF56601">
    <property type="entry name" value="beta-lactamase/transpeptidase-like"/>
    <property type="match status" value="1"/>
</dbReference>
<comment type="caution">
    <text evidence="6">The sequence shown here is derived from an EMBL/GenBank/DDBJ whole genome shotgun (WGS) entry which is preliminary data.</text>
</comment>
<proteinExistence type="inferred from homology"/>
<evidence type="ECO:0000256" key="3">
    <source>
        <dbReference type="ARBA" id="ARBA00012865"/>
    </source>
</evidence>
<dbReference type="InterPro" id="IPR006311">
    <property type="entry name" value="TAT_signal"/>
</dbReference>